<dbReference type="RefSeq" id="WP_039496160.1">
    <property type="nucleotide sequence ID" value="NZ_CBCSDF010000002.1"/>
</dbReference>
<accession>A0A8I2GY56</accession>
<dbReference type="Proteomes" id="UP001304419">
    <property type="component" value="Chromosome 1"/>
</dbReference>
<organism evidence="1 3">
    <name type="scientific">Pseudoalteromonas maricaloris</name>
    <dbReference type="NCBI Taxonomy" id="184924"/>
    <lineage>
        <taxon>Bacteria</taxon>
        <taxon>Pseudomonadati</taxon>
        <taxon>Pseudomonadota</taxon>
        <taxon>Gammaproteobacteria</taxon>
        <taxon>Alteromonadales</taxon>
        <taxon>Pseudoalteromonadaceae</taxon>
        <taxon>Pseudoalteromonas</taxon>
    </lineage>
</organism>
<dbReference type="AlphaFoldDB" id="A0A8I2GY56"/>
<name>A0A8I2GY56_9GAMM</name>
<reference evidence="1" key="1">
    <citation type="submission" date="2019-10" db="EMBL/GenBank/DDBJ databases">
        <authorList>
            <person name="Paulsen S."/>
        </authorList>
    </citation>
    <scope>NUCLEOTIDE SEQUENCE</scope>
    <source>
        <strain evidence="1">LMG 19692</strain>
    </source>
</reference>
<proteinExistence type="predicted"/>
<gene>
    <name evidence="1" type="ORF">F9Y85_05595</name>
    <name evidence="2" type="ORF">R5H13_05485</name>
</gene>
<evidence type="ECO:0000313" key="2">
    <source>
        <dbReference type="EMBL" id="WOX29714.1"/>
    </source>
</evidence>
<keyword evidence="4" id="KW-1185">Reference proteome</keyword>
<evidence type="ECO:0000313" key="3">
    <source>
        <dbReference type="Proteomes" id="UP000646877"/>
    </source>
</evidence>
<dbReference type="Proteomes" id="UP000646877">
    <property type="component" value="Unassembled WGS sequence"/>
</dbReference>
<protein>
    <submittedName>
        <fullName evidence="1">Uncharacterized protein</fullName>
    </submittedName>
</protein>
<evidence type="ECO:0000313" key="1">
    <source>
        <dbReference type="EMBL" id="NLR20802.1"/>
    </source>
</evidence>
<reference evidence="2 4" key="2">
    <citation type="submission" date="2023-10" db="EMBL/GenBank/DDBJ databases">
        <title>To unveil natural product biosynthetic capacity in Pseudoalteromonas.</title>
        <authorList>
            <person name="Wang J."/>
        </authorList>
    </citation>
    <scope>NUCLEOTIDE SEQUENCE [LARGE SCALE GENOMIC DNA]</scope>
    <source>
        <strain evidence="2 4">DSM 15914</strain>
    </source>
</reference>
<dbReference type="EMBL" id="CP137578">
    <property type="protein sequence ID" value="WOX29714.1"/>
    <property type="molecule type" value="Genomic_DNA"/>
</dbReference>
<sequence>MNNVLTDYDDTSSDFPFYKPKSIDLKTVGDLQNQYKDRTYINNPYQKGHCLFIAHNAVYYYHETTELWQKIYSEDSNGVLQKDVFFYQLDGQNYVLLTFKERNTASEFSKVISVNLLNGRIVRSLSLPIEHYFGYFVVQNNQLYLSGQIAGRGKKIPVDLTTLTIDIEAAEDYGFGRGPHSFVNGLVSLLQCKPDEEFGQLKVELRFGPEFHLNSATSPVKTFILPYRVFMPFSTMRLNPKVISFDTVAMLGDRQNEPSDPIGRDVPISKVYWPISEIDNWLASIIEYYTGINLWEWV</sequence>
<dbReference type="EMBL" id="WEIA01000002">
    <property type="protein sequence ID" value="NLR20802.1"/>
    <property type="molecule type" value="Genomic_DNA"/>
</dbReference>
<evidence type="ECO:0000313" key="4">
    <source>
        <dbReference type="Proteomes" id="UP001304419"/>
    </source>
</evidence>